<accession>A0A4D9EMY3</accession>
<reference evidence="1 2" key="1">
    <citation type="submission" date="2019-04" db="EMBL/GenBank/DDBJ databases">
        <title>Draft genome of the big-headed turtle Platysternon megacephalum.</title>
        <authorList>
            <person name="Gong S."/>
        </authorList>
    </citation>
    <scope>NUCLEOTIDE SEQUENCE [LARGE SCALE GENOMIC DNA]</scope>
    <source>
        <strain evidence="1">DO16091913</strain>
        <tissue evidence="1">Muscle</tissue>
    </source>
</reference>
<name>A0A4D9EMY3_9SAUR</name>
<dbReference type="AlphaFoldDB" id="A0A4D9EMY3"/>
<protein>
    <submittedName>
        <fullName evidence="1">Elongator complex protein 4</fullName>
    </submittedName>
</protein>
<comment type="caution">
    <text evidence="1">The sequence shown here is derived from an EMBL/GenBank/DDBJ whole genome shotgun (WGS) entry which is preliminary data.</text>
</comment>
<keyword evidence="2" id="KW-1185">Reference proteome</keyword>
<dbReference type="Proteomes" id="UP000297703">
    <property type="component" value="Unassembled WGS sequence"/>
</dbReference>
<reference evidence="1 2" key="2">
    <citation type="submission" date="2019-04" db="EMBL/GenBank/DDBJ databases">
        <title>The genome sequence of big-headed turtle.</title>
        <authorList>
            <person name="Gong S."/>
        </authorList>
    </citation>
    <scope>NUCLEOTIDE SEQUENCE [LARGE SCALE GENOMIC DNA]</scope>
    <source>
        <strain evidence="1">DO16091913</strain>
        <tissue evidence="1">Muscle</tissue>
    </source>
</reference>
<sequence>MSMISVIFAFGKQVERQLVLKDHLCMKLKLVHWSQQNPCVNNINRNMDKKSASLTFRKNIIEAFVLEKTHIKNYMDFANRYEKLFLKKVGHKLGLELLSASLQIKISVQTIIKLTNRKQQKAYKCSAFL</sequence>
<gene>
    <name evidence="1" type="ORF">DR999_PMT04883</name>
</gene>
<organism evidence="1 2">
    <name type="scientific">Platysternon megacephalum</name>
    <name type="common">big-headed turtle</name>
    <dbReference type="NCBI Taxonomy" id="55544"/>
    <lineage>
        <taxon>Eukaryota</taxon>
        <taxon>Metazoa</taxon>
        <taxon>Chordata</taxon>
        <taxon>Craniata</taxon>
        <taxon>Vertebrata</taxon>
        <taxon>Euteleostomi</taxon>
        <taxon>Archelosauria</taxon>
        <taxon>Testudinata</taxon>
        <taxon>Testudines</taxon>
        <taxon>Cryptodira</taxon>
        <taxon>Durocryptodira</taxon>
        <taxon>Testudinoidea</taxon>
        <taxon>Platysternidae</taxon>
        <taxon>Platysternon</taxon>
    </lineage>
</organism>
<dbReference type="EMBL" id="QXTE01000027">
    <property type="protein sequence ID" value="TFK11889.1"/>
    <property type="molecule type" value="Genomic_DNA"/>
</dbReference>
<evidence type="ECO:0000313" key="2">
    <source>
        <dbReference type="Proteomes" id="UP000297703"/>
    </source>
</evidence>
<proteinExistence type="predicted"/>
<evidence type="ECO:0000313" key="1">
    <source>
        <dbReference type="EMBL" id="TFK11889.1"/>
    </source>
</evidence>